<dbReference type="EMBL" id="MEYS01000001">
    <property type="protein sequence ID" value="OGD34703.1"/>
    <property type="molecule type" value="Genomic_DNA"/>
</dbReference>
<evidence type="ECO:0000313" key="2">
    <source>
        <dbReference type="Proteomes" id="UP000176650"/>
    </source>
</evidence>
<accession>A0A1F5BVQ2</accession>
<gene>
    <name evidence="1" type="ORF">A2988_04370</name>
</gene>
<sequence>MHNGTFWSVRSGVRDYKLNKEHYRVEYKYIIIPDTTLRCLHNEKCGEPVHEAYIKQLISIQQIIRVGTPKHNLVGNEDVRACIMAVLKKYFKSEQDSSLVTRLCQKHHEEFCCTHS</sequence>
<organism evidence="1 2">
    <name type="scientific">Candidatus Azambacteria bacterium RIFCSPLOWO2_01_FULL_46_25</name>
    <dbReference type="NCBI Taxonomy" id="1797298"/>
    <lineage>
        <taxon>Bacteria</taxon>
        <taxon>Candidatus Azamiibacteriota</taxon>
    </lineage>
</organism>
<evidence type="ECO:0000313" key="1">
    <source>
        <dbReference type="EMBL" id="OGD34703.1"/>
    </source>
</evidence>
<name>A0A1F5BVQ2_9BACT</name>
<dbReference type="Proteomes" id="UP000176650">
    <property type="component" value="Unassembled WGS sequence"/>
</dbReference>
<protein>
    <submittedName>
        <fullName evidence="1">Uncharacterized protein</fullName>
    </submittedName>
</protein>
<comment type="caution">
    <text evidence="1">The sequence shown here is derived from an EMBL/GenBank/DDBJ whole genome shotgun (WGS) entry which is preliminary data.</text>
</comment>
<reference evidence="1 2" key="1">
    <citation type="journal article" date="2016" name="Nat. Commun.">
        <title>Thousands of microbial genomes shed light on interconnected biogeochemical processes in an aquifer system.</title>
        <authorList>
            <person name="Anantharaman K."/>
            <person name="Brown C.T."/>
            <person name="Hug L.A."/>
            <person name="Sharon I."/>
            <person name="Castelle C.J."/>
            <person name="Probst A.J."/>
            <person name="Thomas B.C."/>
            <person name="Singh A."/>
            <person name="Wilkins M.J."/>
            <person name="Karaoz U."/>
            <person name="Brodie E.L."/>
            <person name="Williams K.H."/>
            <person name="Hubbard S.S."/>
            <person name="Banfield J.F."/>
        </authorList>
    </citation>
    <scope>NUCLEOTIDE SEQUENCE [LARGE SCALE GENOMIC DNA]</scope>
</reference>
<proteinExistence type="predicted"/>
<dbReference type="AlphaFoldDB" id="A0A1F5BVQ2"/>